<dbReference type="EMBL" id="JASSZA010000010">
    <property type="protein sequence ID" value="KAK2099925.1"/>
    <property type="molecule type" value="Genomic_DNA"/>
</dbReference>
<evidence type="ECO:0008006" key="3">
    <source>
        <dbReference type="Google" id="ProtNLM"/>
    </source>
</evidence>
<proteinExistence type="predicted"/>
<feature type="non-terminal residue" evidence="1">
    <location>
        <position position="60"/>
    </location>
</feature>
<evidence type="ECO:0000313" key="2">
    <source>
        <dbReference type="Proteomes" id="UP001266305"/>
    </source>
</evidence>
<reference evidence="1 2" key="1">
    <citation type="submission" date="2023-05" db="EMBL/GenBank/DDBJ databases">
        <title>B98-5 Cell Line De Novo Hybrid Assembly: An Optical Mapping Approach.</title>
        <authorList>
            <person name="Kananen K."/>
            <person name="Auerbach J.A."/>
            <person name="Kautto E."/>
            <person name="Blachly J.S."/>
        </authorList>
    </citation>
    <scope>NUCLEOTIDE SEQUENCE [LARGE SCALE GENOMIC DNA]</scope>
    <source>
        <strain evidence="1">B95-8</strain>
        <tissue evidence="1">Cell line</tissue>
    </source>
</reference>
<name>A0ABQ9UT03_SAGOE</name>
<sequence length="60" mass="6533">KTTPGIHTTALQSITSCNPDLQKVLFSHMLLSGGTGSCPGLRFRMQREISKLVSPTVYVK</sequence>
<accession>A0ABQ9UT03</accession>
<evidence type="ECO:0000313" key="1">
    <source>
        <dbReference type="EMBL" id="KAK2099925.1"/>
    </source>
</evidence>
<dbReference type="InterPro" id="IPR043129">
    <property type="entry name" value="ATPase_NBD"/>
</dbReference>
<gene>
    <name evidence="1" type="ORF">P7K49_021273</name>
</gene>
<feature type="non-terminal residue" evidence="1">
    <location>
        <position position="1"/>
    </location>
</feature>
<comment type="caution">
    <text evidence="1">The sequence shown here is derived from an EMBL/GenBank/DDBJ whole genome shotgun (WGS) entry which is preliminary data.</text>
</comment>
<dbReference type="Pfam" id="PF00022">
    <property type="entry name" value="Actin"/>
    <property type="match status" value="1"/>
</dbReference>
<organism evidence="1 2">
    <name type="scientific">Saguinus oedipus</name>
    <name type="common">Cotton-top tamarin</name>
    <name type="synonym">Oedipomidas oedipus</name>
    <dbReference type="NCBI Taxonomy" id="9490"/>
    <lineage>
        <taxon>Eukaryota</taxon>
        <taxon>Metazoa</taxon>
        <taxon>Chordata</taxon>
        <taxon>Craniata</taxon>
        <taxon>Vertebrata</taxon>
        <taxon>Euteleostomi</taxon>
        <taxon>Mammalia</taxon>
        <taxon>Eutheria</taxon>
        <taxon>Euarchontoglires</taxon>
        <taxon>Primates</taxon>
        <taxon>Haplorrhini</taxon>
        <taxon>Platyrrhini</taxon>
        <taxon>Cebidae</taxon>
        <taxon>Callitrichinae</taxon>
        <taxon>Saguinus</taxon>
    </lineage>
</organism>
<dbReference type="InterPro" id="IPR004000">
    <property type="entry name" value="Actin"/>
</dbReference>
<protein>
    <recommendedName>
        <fullName evidence="3">Beta-tubulin</fullName>
    </recommendedName>
</protein>
<dbReference type="SUPFAM" id="SSF53067">
    <property type="entry name" value="Actin-like ATPase domain"/>
    <property type="match status" value="1"/>
</dbReference>
<dbReference type="Gene3D" id="3.30.420.40">
    <property type="match status" value="1"/>
</dbReference>
<dbReference type="Proteomes" id="UP001266305">
    <property type="component" value="Unassembled WGS sequence"/>
</dbReference>
<keyword evidence="2" id="KW-1185">Reference proteome</keyword>